<name>A0AAX2USK1_AERVE</name>
<evidence type="ECO:0000313" key="4">
    <source>
        <dbReference type="Proteomes" id="UP000796104"/>
    </source>
</evidence>
<evidence type="ECO:0000256" key="2">
    <source>
        <dbReference type="SAM" id="MobiDB-lite"/>
    </source>
</evidence>
<dbReference type="EMBL" id="PDXJ01000015">
    <property type="protein sequence ID" value="TND53670.1"/>
    <property type="molecule type" value="Genomic_DNA"/>
</dbReference>
<accession>A0AAX2USK1</accession>
<dbReference type="RefSeq" id="WP_139494562.1">
    <property type="nucleotide sequence ID" value="NZ_CAWORL010000007.1"/>
</dbReference>
<evidence type="ECO:0000256" key="1">
    <source>
        <dbReference type="SAM" id="Coils"/>
    </source>
</evidence>
<feature type="compositionally biased region" description="Polar residues" evidence="2">
    <location>
        <begin position="300"/>
        <end position="312"/>
    </location>
</feature>
<dbReference type="Proteomes" id="UP000796104">
    <property type="component" value="Unassembled WGS sequence"/>
</dbReference>
<feature type="region of interest" description="Disordered" evidence="2">
    <location>
        <begin position="296"/>
        <end position="328"/>
    </location>
</feature>
<dbReference type="InterPro" id="IPR036086">
    <property type="entry name" value="ParB/Sulfiredoxin_sf"/>
</dbReference>
<comment type="caution">
    <text evidence="3">The sequence shown here is derived from an EMBL/GenBank/DDBJ whole genome shotgun (WGS) entry which is preliminary data.</text>
</comment>
<sequence length="418" mass="46501">MTTDKIEILSPALVPTDATEKPTAQNPYSAVNEIRAQKTINASAIIISPEYQYRVGPLDNSNVAYLATLIQDGVPFATPIRLQCLWGSQLYLVDGFHRMEAFKRLGITEIPIHHFSIEEADSSVDVRLHAMGANTKHGKRYSAADYRNIIAKIVEKGYPRELMKNAFEPDIPAIAKAIGTSKTVLEVAYNKFTGFKDNPHPTLSVECKTRRNEAIIEAYCDGLTANAIAEMYRIKSPKTVAQVITDAEAKWAENERMREEQAAAEKAALIARAAEHGYSEDKVWLFQQMAHFYEDDDTDGSASQGNTENVESSVIPMADASDRSTSRVDADTHIPRVISSIDDTSAPTEKSDEPFDVYKATGYKPDQTRHAKPVKPEDMTTEQLQEAWKAHQKAKAKIERQEEKLRKAAAQMGVILAE</sequence>
<protein>
    <recommendedName>
        <fullName evidence="5">ParB/Sulfiredoxin domain-containing protein</fullName>
    </recommendedName>
</protein>
<evidence type="ECO:0008006" key="5">
    <source>
        <dbReference type="Google" id="ProtNLM"/>
    </source>
</evidence>
<keyword evidence="1" id="KW-0175">Coiled coil</keyword>
<proteinExistence type="predicted"/>
<evidence type="ECO:0000313" key="3">
    <source>
        <dbReference type="EMBL" id="TND53670.1"/>
    </source>
</evidence>
<dbReference type="AlphaFoldDB" id="A0AAX2USK1"/>
<reference evidence="3" key="1">
    <citation type="submission" date="2017-10" db="EMBL/GenBank/DDBJ databases">
        <authorList>
            <person name="Colston S.M."/>
            <person name="Graf J."/>
        </authorList>
    </citation>
    <scope>NUCLEOTIDE SEQUENCE</scope>
    <source>
        <strain evidence="3">BAQ071013-135</strain>
    </source>
</reference>
<feature type="coiled-coil region" evidence="1">
    <location>
        <begin position="384"/>
        <end position="418"/>
    </location>
</feature>
<organism evidence="3 4">
    <name type="scientific">Aeromonas veronii</name>
    <dbReference type="NCBI Taxonomy" id="654"/>
    <lineage>
        <taxon>Bacteria</taxon>
        <taxon>Pseudomonadati</taxon>
        <taxon>Pseudomonadota</taxon>
        <taxon>Gammaproteobacteria</taxon>
        <taxon>Aeromonadales</taxon>
        <taxon>Aeromonadaceae</taxon>
        <taxon>Aeromonas</taxon>
    </lineage>
</organism>
<reference evidence="3" key="2">
    <citation type="journal article" date="2019" name="PLoS ONE">
        <title>Identification and characterization of putative Aeromonas spp. T3SS effectors.</title>
        <authorList>
            <person name="Rangel L.T."/>
            <person name="Marden J."/>
            <person name="Colston S."/>
            <person name="Setubal J.C."/>
            <person name="Graf J."/>
            <person name="Gogarten J.P."/>
        </authorList>
    </citation>
    <scope>NUCLEOTIDE SEQUENCE</scope>
    <source>
        <strain evidence="3">BAQ071013-135</strain>
    </source>
</reference>
<gene>
    <name evidence="3" type="ORF">CF123_11975</name>
</gene>
<dbReference type="SUPFAM" id="SSF110849">
    <property type="entry name" value="ParB/Sulfiredoxin"/>
    <property type="match status" value="1"/>
</dbReference>